<dbReference type="Pfam" id="PF01593">
    <property type="entry name" value="Amino_oxidase"/>
    <property type="match status" value="1"/>
</dbReference>
<proteinExistence type="predicted"/>
<dbReference type="InterPro" id="IPR002937">
    <property type="entry name" value="Amino_oxidase"/>
</dbReference>
<dbReference type="AlphaFoldDB" id="A0A6J6MX36"/>
<evidence type="ECO:0000313" key="2">
    <source>
        <dbReference type="EMBL" id="CAB4678840.1"/>
    </source>
</evidence>
<dbReference type="SUPFAM" id="SSF51905">
    <property type="entry name" value="FAD/NAD(P)-binding domain"/>
    <property type="match status" value="1"/>
</dbReference>
<dbReference type="PANTHER" id="PTHR42841">
    <property type="entry name" value="AMINE OXIDASE"/>
    <property type="match status" value="1"/>
</dbReference>
<accession>A0A6J6MX36</accession>
<dbReference type="GO" id="GO:0016491">
    <property type="term" value="F:oxidoreductase activity"/>
    <property type="evidence" value="ECO:0007669"/>
    <property type="project" value="InterPro"/>
</dbReference>
<evidence type="ECO:0000259" key="1">
    <source>
        <dbReference type="Pfam" id="PF01593"/>
    </source>
</evidence>
<name>A0A6J6MX36_9ZZZZ</name>
<gene>
    <name evidence="2" type="ORF">UFOPK2350_00856</name>
</gene>
<protein>
    <submittedName>
        <fullName evidence="2">Unannotated protein</fullName>
    </submittedName>
</protein>
<dbReference type="Gene3D" id="3.50.50.60">
    <property type="entry name" value="FAD/NAD(P)-binding domain"/>
    <property type="match status" value="1"/>
</dbReference>
<organism evidence="2">
    <name type="scientific">freshwater metagenome</name>
    <dbReference type="NCBI Taxonomy" id="449393"/>
    <lineage>
        <taxon>unclassified sequences</taxon>
        <taxon>metagenomes</taxon>
        <taxon>ecological metagenomes</taxon>
    </lineage>
</organism>
<sequence>MNEDVIIVGAGLAGLACARTLTAAGIGVQVIEASDGVGGRVRSDHVDGFILDRGFQILLTAYPELYRWFDLDQFDLRRFQPGATIWTGRGFCTVGDPLRSPRDLPSTVFAPIGSIPDKLRLLKLIASVRRGSVPDLLRRKESSTRARLQNFGFSPRIIERFFQPLFAGIQLDPDLEVSSRRFDVILRMLAVGESAVPADGMGALSKELASGLHEGSVRCNEAVREVTEKAVILESGEELTGRAVVVATQGPSASKLLGLPDPGSRPVAAIWFDSTAAPIHNRHILLDGAQSGPMKNLAVLSDVAPSYAPPGKTLCVAAVPGPSALDPHLEDAVRRQLAAWHPQSRAWETIRVDVIPHGQPLQLPPLDPRRSVRLGAGRYVCGDHRDTASIQGALFSGRRAAAAVLADLQSSRTI</sequence>
<reference evidence="2" key="1">
    <citation type="submission" date="2020-05" db="EMBL/GenBank/DDBJ databases">
        <authorList>
            <person name="Chiriac C."/>
            <person name="Salcher M."/>
            <person name="Ghai R."/>
            <person name="Kavagutti S V."/>
        </authorList>
    </citation>
    <scope>NUCLEOTIDE SEQUENCE</scope>
</reference>
<dbReference type="InterPro" id="IPR036188">
    <property type="entry name" value="FAD/NAD-bd_sf"/>
</dbReference>
<dbReference type="EMBL" id="CAEZXE010000064">
    <property type="protein sequence ID" value="CAB4678840.1"/>
    <property type="molecule type" value="Genomic_DNA"/>
</dbReference>
<feature type="domain" description="Amine oxidase" evidence="1">
    <location>
        <begin position="12"/>
        <end position="405"/>
    </location>
</feature>